<dbReference type="EMBL" id="JACHFW010000004">
    <property type="protein sequence ID" value="MBB5264240.1"/>
    <property type="molecule type" value="Genomic_DNA"/>
</dbReference>
<protein>
    <recommendedName>
        <fullName evidence="9">MnmG N-terminal domain-containing protein</fullName>
    </recommendedName>
</protein>
<dbReference type="InterPro" id="IPR039650">
    <property type="entry name" value="HdrA-like"/>
</dbReference>
<dbReference type="AlphaFoldDB" id="A0A7W8H9Q1"/>
<evidence type="ECO:0000313" key="11">
    <source>
        <dbReference type="Proteomes" id="UP000543642"/>
    </source>
</evidence>
<gene>
    <name evidence="10" type="ORF">HNP82_001351</name>
</gene>
<dbReference type="PANTHER" id="PTHR43498:SF1">
    <property type="entry name" value="COB--COM HETERODISULFIDE REDUCTASE IRON-SULFUR SUBUNIT A"/>
    <property type="match status" value="1"/>
</dbReference>
<dbReference type="Gene3D" id="3.50.50.60">
    <property type="entry name" value="FAD/NAD(P)-binding domain"/>
    <property type="match status" value="2"/>
</dbReference>
<feature type="domain" description="MnmG N-terminal" evidence="9">
    <location>
        <begin position="276"/>
        <end position="354"/>
    </location>
</feature>
<evidence type="ECO:0000313" key="10">
    <source>
        <dbReference type="EMBL" id="MBB5264240.1"/>
    </source>
</evidence>
<keyword evidence="7" id="KW-0408">Iron</keyword>
<evidence type="ECO:0000256" key="4">
    <source>
        <dbReference type="ARBA" id="ARBA00022723"/>
    </source>
</evidence>
<evidence type="ECO:0000256" key="1">
    <source>
        <dbReference type="ARBA" id="ARBA00001974"/>
    </source>
</evidence>
<comment type="cofactor">
    <cofactor evidence="1">
        <name>FAD</name>
        <dbReference type="ChEBI" id="CHEBI:57692"/>
    </cofactor>
</comment>
<dbReference type="SUPFAM" id="SSF51905">
    <property type="entry name" value="FAD/NAD(P)-binding domain"/>
    <property type="match status" value="1"/>
</dbReference>
<reference evidence="10 11" key="1">
    <citation type="submission" date="2020-08" db="EMBL/GenBank/DDBJ databases">
        <title>Genomic Encyclopedia of Type Strains, Phase IV (KMG-IV): sequencing the most valuable type-strain genomes for metagenomic binning, comparative biology and taxonomic classification.</title>
        <authorList>
            <person name="Goeker M."/>
        </authorList>
    </citation>
    <scope>NUCLEOTIDE SEQUENCE [LARGE SCALE GENOMIC DNA]</scope>
    <source>
        <strain evidence="10 11">DSM 106146</strain>
    </source>
</reference>
<dbReference type="GO" id="GO:0046872">
    <property type="term" value="F:metal ion binding"/>
    <property type="evidence" value="ECO:0007669"/>
    <property type="project" value="UniProtKB-KW"/>
</dbReference>
<proteinExistence type="predicted"/>
<dbReference type="GO" id="GO:0051539">
    <property type="term" value="F:4 iron, 4 sulfur cluster binding"/>
    <property type="evidence" value="ECO:0007669"/>
    <property type="project" value="UniProtKB-KW"/>
</dbReference>
<sequence>MQIVIAGGGFAGCAAALQAARMGAKVILAERTDMLCGTGAVGGIMYNNGRYTAAGEMTAMGGGQLFFIIDQNIRHRNVEFFGQAHASLFDVAKTGAEIERTLRRAGVDIRLKTRIISVHHLWKNEGKQRLMAVKDQYGAVIEGDAFIDATGTGGPPSKCRGYGRGCVCCILRCPVFGGRVSLCDLCGIEEFSAKSQGKEGAISGSCSLMKDSLAPQIVKSLDEQGVAIIDIPKDLIEDHLALKACRQYALPEYATHIVLLDTGHAKMMAPWFPLEKLRKIPGLEWARYEDPYAGGEGNSVRLTASVLREDTLLVRGMENLFCAGEKTGNFVGHTEAIVTGVLAGYNAVRKAMGKSLWAYPQQTACGDAIRWIGQQMETEAGRREKYTFSGSVLFDRMKEKGLYTTDMGQIRQRVGMAGGENIFALMP</sequence>
<dbReference type="InterPro" id="IPR036188">
    <property type="entry name" value="FAD/NAD-bd_sf"/>
</dbReference>
<accession>A0A7W8H9Q1</accession>
<evidence type="ECO:0000256" key="3">
    <source>
        <dbReference type="ARBA" id="ARBA00022630"/>
    </source>
</evidence>
<evidence type="ECO:0000256" key="2">
    <source>
        <dbReference type="ARBA" id="ARBA00022485"/>
    </source>
</evidence>
<dbReference type="GO" id="GO:0016491">
    <property type="term" value="F:oxidoreductase activity"/>
    <property type="evidence" value="ECO:0007669"/>
    <property type="project" value="UniProtKB-KW"/>
</dbReference>
<evidence type="ECO:0000259" key="9">
    <source>
        <dbReference type="Pfam" id="PF01134"/>
    </source>
</evidence>
<evidence type="ECO:0000256" key="5">
    <source>
        <dbReference type="ARBA" id="ARBA00022827"/>
    </source>
</evidence>
<dbReference type="Pfam" id="PF01134">
    <property type="entry name" value="GIDA"/>
    <property type="match status" value="1"/>
</dbReference>
<evidence type="ECO:0000256" key="8">
    <source>
        <dbReference type="ARBA" id="ARBA00023014"/>
    </source>
</evidence>
<dbReference type="RefSeq" id="WP_183772758.1">
    <property type="nucleotide sequence ID" value="NZ_JACHFW010000004.1"/>
</dbReference>
<dbReference type="Pfam" id="PF12831">
    <property type="entry name" value="FAD_oxidored"/>
    <property type="match status" value="1"/>
</dbReference>
<evidence type="ECO:0000256" key="6">
    <source>
        <dbReference type="ARBA" id="ARBA00023002"/>
    </source>
</evidence>
<keyword evidence="4" id="KW-0479">Metal-binding</keyword>
<keyword evidence="5" id="KW-0274">FAD</keyword>
<name>A0A7W8H9Q1_9FIRM</name>
<organism evidence="10 11">
    <name type="scientific">Catenibacillus scindens</name>
    <dbReference type="NCBI Taxonomy" id="673271"/>
    <lineage>
        <taxon>Bacteria</taxon>
        <taxon>Bacillati</taxon>
        <taxon>Bacillota</taxon>
        <taxon>Clostridia</taxon>
        <taxon>Lachnospirales</taxon>
        <taxon>Lachnospiraceae</taxon>
        <taxon>Catenibacillus</taxon>
    </lineage>
</organism>
<keyword evidence="2" id="KW-0004">4Fe-4S</keyword>
<keyword evidence="6" id="KW-0560">Oxidoreductase</keyword>
<comment type="caution">
    <text evidence="10">The sequence shown here is derived from an EMBL/GenBank/DDBJ whole genome shotgun (WGS) entry which is preliminary data.</text>
</comment>
<evidence type="ECO:0000256" key="7">
    <source>
        <dbReference type="ARBA" id="ARBA00023004"/>
    </source>
</evidence>
<keyword evidence="3" id="KW-0285">Flavoprotein</keyword>
<dbReference type="Proteomes" id="UP000543642">
    <property type="component" value="Unassembled WGS sequence"/>
</dbReference>
<dbReference type="InterPro" id="IPR040131">
    <property type="entry name" value="MnmG_N"/>
</dbReference>
<keyword evidence="11" id="KW-1185">Reference proteome</keyword>
<dbReference type="PANTHER" id="PTHR43498">
    <property type="entry name" value="FERREDOXIN:COB-COM HETERODISULFIDE REDUCTASE SUBUNIT A"/>
    <property type="match status" value="1"/>
</dbReference>
<keyword evidence="8" id="KW-0411">Iron-sulfur</keyword>